<reference evidence="2" key="1">
    <citation type="submission" date="2018-06" db="EMBL/GenBank/DDBJ databases">
        <authorList>
            <person name="Zhirakovskaya E."/>
        </authorList>
    </citation>
    <scope>NUCLEOTIDE SEQUENCE</scope>
</reference>
<protein>
    <recommendedName>
        <fullName evidence="3">TolB protein, periplasmic protein involved in the tonb-independent uptake of group A colicins</fullName>
    </recommendedName>
</protein>
<dbReference type="PANTHER" id="PTHR36842">
    <property type="entry name" value="PROTEIN TOLB HOMOLOG"/>
    <property type="match status" value="1"/>
</dbReference>
<dbReference type="InterPro" id="IPR011042">
    <property type="entry name" value="6-blade_b-propeller_TolB-like"/>
</dbReference>
<dbReference type="InterPro" id="IPR011659">
    <property type="entry name" value="WD40"/>
</dbReference>
<evidence type="ECO:0000313" key="2">
    <source>
        <dbReference type="EMBL" id="VAW84825.1"/>
    </source>
</evidence>
<comment type="similarity">
    <text evidence="1">Belongs to the TolB family.</text>
</comment>
<dbReference type="PANTHER" id="PTHR36842:SF1">
    <property type="entry name" value="PROTEIN TOLB"/>
    <property type="match status" value="1"/>
</dbReference>
<name>A0A3B0YV25_9ZZZZ</name>
<dbReference type="Pfam" id="PF07676">
    <property type="entry name" value="PD40"/>
    <property type="match status" value="1"/>
</dbReference>
<dbReference type="SUPFAM" id="SSF82171">
    <property type="entry name" value="DPP6 N-terminal domain-like"/>
    <property type="match status" value="1"/>
</dbReference>
<accession>A0A3B0YV25</accession>
<dbReference type="AlphaFoldDB" id="A0A3B0YV25"/>
<proteinExistence type="inferred from homology"/>
<dbReference type="Gene3D" id="2.40.160.50">
    <property type="entry name" value="membrane protein fhac: a member of the omp85/tpsb transporter family"/>
    <property type="match status" value="1"/>
</dbReference>
<evidence type="ECO:0008006" key="3">
    <source>
        <dbReference type="Google" id="ProtNLM"/>
    </source>
</evidence>
<dbReference type="EMBL" id="UOFP01000070">
    <property type="protein sequence ID" value="VAW84825.1"/>
    <property type="molecule type" value="Genomic_DNA"/>
</dbReference>
<evidence type="ECO:0000256" key="1">
    <source>
        <dbReference type="ARBA" id="ARBA00009820"/>
    </source>
</evidence>
<organism evidence="2">
    <name type="scientific">hydrothermal vent metagenome</name>
    <dbReference type="NCBI Taxonomy" id="652676"/>
    <lineage>
        <taxon>unclassified sequences</taxon>
        <taxon>metagenomes</taxon>
        <taxon>ecological metagenomes</taxon>
    </lineage>
</organism>
<gene>
    <name evidence="2" type="ORF">MNBD_GAMMA18-1513</name>
</gene>
<dbReference type="Gene3D" id="2.120.10.30">
    <property type="entry name" value="TolB, C-terminal domain"/>
    <property type="match status" value="1"/>
</dbReference>
<sequence>MYRHFIKLILLFTALSYSQAHATALHDPQLSWETLESQHFLIHFHQGETELANTLAAIAEQQHQRLSQAFNWRPKAKTHVVLTDRFDFSNGWATPLPQNHITLIVRPPTNANGLEDYDHWLRLVFIHEYAHVLHMDMANGSPKALRNILGRFPLLFPHLFQPSWMLEGLATQYETDEVRGIGRGQGALFRGLMAIEWQQGIKPYSQVSAASTEWPAGATPYLYGVYFQQFLSETYGEEKKQAWLARYSRQLFPFMVNTALHHAFNKGLSPLWEEFKIDLDQHFAGDFQRYQQTIQPSTPITHEGYRSGSAQLMGNGDLYYIADSLYDNDTLFRRPANREKSEVVSEIQGQQFDVHPEHGVLMIQPEVSANSNIFNEIYHLPLGDDNPRRLTHQGRYQFAIWDQQQIIAIHYELDRFALHRLDMNGQLLEILWQGDQHTALASIAISADGQQLFASRHDRDEKWDLARFDLKGRTWQSLTNNDDIEMHPRLSPDGASLLFSADYSGFYEIYQLDLQSQQLQQLTHSWGGAQQPMLGSDGTLYYNKLTANGWNLHQTTPLTISRPLVTTETQRTARVQPSAIQTTTSSYQAFRHIRPQWWFPFFGIEPGLAMLGASTSGSDPLYRHQYALSLGFDSVSTTPFGYISYRYNGWFTGLQLTAQRSNSYYKNSNDEVVAILINDDLTLSSETPFIWRDQQWALHSGLVISRDGYSFVDPGYTAGNDTKSSLFGLALSYNNSRYYPRSISTIDGRSINLVVEKNSVLGGDYEGIVQRLDWREYIRIGSVSTFALRYARGWGEPLTPRFRLGGHNINAITRPGIGLSLPPFNHQKFALRGYPEGLPSLRGQSMQVASAELRLPITRLERTAAVPPIGLQQLHGALFYDLGSAWDEGESRQHKRGAGVELHGQLLLGYRLPLTLTLGMAKGLDEGGEKQVYLRLFGQF</sequence>